<dbReference type="InterPro" id="IPR006342">
    <property type="entry name" value="FkbM_mtfrase"/>
</dbReference>
<dbReference type="Proteomes" id="UP000680815">
    <property type="component" value="Unassembled WGS sequence"/>
</dbReference>
<keyword evidence="2" id="KW-0489">Methyltransferase</keyword>
<dbReference type="InterPro" id="IPR052514">
    <property type="entry name" value="SAM-dependent_MTase"/>
</dbReference>
<evidence type="ECO:0000313" key="3">
    <source>
        <dbReference type="Proteomes" id="UP000680815"/>
    </source>
</evidence>
<dbReference type="Pfam" id="PF05050">
    <property type="entry name" value="Methyltransf_21"/>
    <property type="match status" value="1"/>
</dbReference>
<comment type="caution">
    <text evidence="2">The sequence shown here is derived from an EMBL/GenBank/DDBJ whole genome shotgun (WGS) entry which is preliminary data.</text>
</comment>
<evidence type="ECO:0000259" key="1">
    <source>
        <dbReference type="Pfam" id="PF05050"/>
    </source>
</evidence>
<keyword evidence="2" id="KW-0808">Transferase</keyword>
<accession>A0ABS4B0F8</accession>
<dbReference type="RefSeq" id="WP_209353923.1">
    <property type="nucleotide sequence ID" value="NZ_JAGIYZ010000030.1"/>
</dbReference>
<dbReference type="InterPro" id="IPR029063">
    <property type="entry name" value="SAM-dependent_MTases_sf"/>
</dbReference>
<organism evidence="2 3">
    <name type="scientific">Roseomonas nitratireducens</name>
    <dbReference type="NCBI Taxonomy" id="2820810"/>
    <lineage>
        <taxon>Bacteria</taxon>
        <taxon>Pseudomonadati</taxon>
        <taxon>Pseudomonadota</taxon>
        <taxon>Alphaproteobacteria</taxon>
        <taxon>Acetobacterales</taxon>
        <taxon>Roseomonadaceae</taxon>
        <taxon>Roseomonas</taxon>
    </lineage>
</organism>
<dbReference type="NCBIfam" id="TIGR01444">
    <property type="entry name" value="fkbM_fam"/>
    <property type="match status" value="1"/>
</dbReference>
<proteinExistence type="predicted"/>
<name>A0ABS4B0F8_9PROT</name>
<sequence>MDGARPLAVEVQDARRIVLAGLRRGLFLYSRNDMLGRFLDALGEWAEAELELLLPLLRPGDRVVDAGANIGLHAIPFARAVGPTGRVHAFEPQRVIHGLLSANAVLNGADALRAHLAALGEAPGRIAVPEVDYGREALGAALSLAGTPVLASDAAPAETVPVVTLDAMLAEEPSLRLIKADVEGMERSVIAGARALIARHRPFLYLEVNDHPGGEALVALVREMGYRPFWHPSRGWRPDNFRGAPDPGYGGAGDLNALCVPAGEEAAAAGLTPIGALSDARALFPGLNVRTTRWERWKKRLVG</sequence>
<dbReference type="PANTHER" id="PTHR34203:SF15">
    <property type="entry name" value="SLL1173 PROTEIN"/>
    <property type="match status" value="1"/>
</dbReference>
<dbReference type="Gene3D" id="3.40.50.150">
    <property type="entry name" value="Vaccinia Virus protein VP39"/>
    <property type="match status" value="1"/>
</dbReference>
<feature type="domain" description="Methyltransferase FkbM" evidence="1">
    <location>
        <begin position="65"/>
        <end position="227"/>
    </location>
</feature>
<protein>
    <submittedName>
        <fullName evidence="2">FkbM family methyltransferase</fullName>
    </submittedName>
</protein>
<dbReference type="PANTHER" id="PTHR34203">
    <property type="entry name" value="METHYLTRANSFERASE, FKBM FAMILY PROTEIN"/>
    <property type="match status" value="1"/>
</dbReference>
<keyword evidence="3" id="KW-1185">Reference proteome</keyword>
<gene>
    <name evidence="2" type="ORF">J5Y09_21535</name>
</gene>
<evidence type="ECO:0000313" key="2">
    <source>
        <dbReference type="EMBL" id="MBP0466526.1"/>
    </source>
</evidence>
<dbReference type="GO" id="GO:0008168">
    <property type="term" value="F:methyltransferase activity"/>
    <property type="evidence" value="ECO:0007669"/>
    <property type="project" value="UniProtKB-KW"/>
</dbReference>
<dbReference type="EMBL" id="JAGIYZ010000030">
    <property type="protein sequence ID" value="MBP0466526.1"/>
    <property type="molecule type" value="Genomic_DNA"/>
</dbReference>
<dbReference type="GO" id="GO:0032259">
    <property type="term" value="P:methylation"/>
    <property type="evidence" value="ECO:0007669"/>
    <property type="project" value="UniProtKB-KW"/>
</dbReference>
<reference evidence="2 3" key="1">
    <citation type="submission" date="2021-03" db="EMBL/GenBank/DDBJ databases">
        <authorList>
            <person name="So Y."/>
        </authorList>
    </citation>
    <scope>NUCLEOTIDE SEQUENCE [LARGE SCALE GENOMIC DNA]</scope>
    <source>
        <strain evidence="2 3">PWR1</strain>
    </source>
</reference>
<dbReference type="SUPFAM" id="SSF53335">
    <property type="entry name" value="S-adenosyl-L-methionine-dependent methyltransferases"/>
    <property type="match status" value="1"/>
</dbReference>